<feature type="transmembrane region" description="Helical" evidence="1">
    <location>
        <begin position="121"/>
        <end position="141"/>
    </location>
</feature>
<reference evidence="3" key="1">
    <citation type="submission" date="2018-11" db="EMBL/GenBank/DDBJ databases">
        <title>Proposal to divide the Flavobacteriaceae and reorganize its genera based on Amino Acid Identity values calculated from whole genome sequences.</title>
        <authorList>
            <person name="Nicholson A.C."/>
            <person name="Gulvik C.A."/>
            <person name="Whitney A.M."/>
            <person name="Humrighouse B.W."/>
            <person name="Bell M."/>
            <person name="Holmes B."/>
            <person name="Steigerwalt A.B."/>
            <person name="Villarma A."/>
            <person name="Sheth M."/>
            <person name="Batra D."/>
            <person name="Pryor J."/>
            <person name="Bernardet J.-F."/>
            <person name="Hugo C."/>
            <person name="Kampfer P."/>
            <person name="Newman J.D."/>
            <person name="McQuiston J.R."/>
        </authorList>
    </citation>
    <scope>NUCLEOTIDE SEQUENCE [LARGE SCALE GENOMIC DNA]</scope>
    <source>
        <strain evidence="3">H4753</strain>
        <plasmid evidence="3">unnamed</plasmid>
    </source>
</reference>
<keyword evidence="2" id="KW-0614">Plasmid</keyword>
<organism evidence="2 3">
    <name type="scientific">Chryseobacterium taklimakanense</name>
    <dbReference type="NCBI Taxonomy" id="536441"/>
    <lineage>
        <taxon>Bacteria</taxon>
        <taxon>Pseudomonadati</taxon>
        <taxon>Bacteroidota</taxon>
        <taxon>Flavobacteriia</taxon>
        <taxon>Flavobacteriales</taxon>
        <taxon>Weeksellaceae</taxon>
        <taxon>Chryseobacterium group</taxon>
        <taxon>Chryseobacterium</taxon>
    </lineage>
</organism>
<name>A0A3G8WJY8_9FLAO</name>
<feature type="transmembrane region" description="Helical" evidence="1">
    <location>
        <begin position="161"/>
        <end position="180"/>
    </location>
</feature>
<keyword evidence="1" id="KW-1133">Transmembrane helix</keyword>
<accession>A0A3G8WJY8</accession>
<protein>
    <submittedName>
        <fullName evidence="2">Uncharacterized protein</fullName>
    </submittedName>
</protein>
<evidence type="ECO:0000313" key="3">
    <source>
        <dbReference type="Proteomes" id="UP000282297"/>
    </source>
</evidence>
<feature type="transmembrane region" description="Helical" evidence="1">
    <location>
        <begin position="20"/>
        <end position="43"/>
    </location>
</feature>
<dbReference type="EMBL" id="CP034172">
    <property type="protein sequence ID" value="AZI21500.1"/>
    <property type="molecule type" value="Genomic_DNA"/>
</dbReference>
<geneLocation type="plasmid" evidence="2">
    <name>unnamed</name>
</geneLocation>
<gene>
    <name evidence="2" type="ORF">EIH08_12375</name>
</gene>
<feature type="transmembrane region" description="Helical" evidence="1">
    <location>
        <begin position="234"/>
        <end position="259"/>
    </location>
</feature>
<keyword evidence="1" id="KW-0472">Membrane</keyword>
<feature type="transmembrane region" description="Helical" evidence="1">
    <location>
        <begin position="192"/>
        <end position="214"/>
    </location>
</feature>
<evidence type="ECO:0000313" key="2">
    <source>
        <dbReference type="EMBL" id="AZI21500.1"/>
    </source>
</evidence>
<feature type="transmembrane region" description="Helical" evidence="1">
    <location>
        <begin position="55"/>
        <end position="75"/>
    </location>
</feature>
<evidence type="ECO:0000256" key="1">
    <source>
        <dbReference type="SAM" id="Phobius"/>
    </source>
</evidence>
<dbReference type="AlphaFoldDB" id="A0A3G8WJY8"/>
<sequence length="268" mass="29807">MIDYTWVSSVQNAINNNSIFAYTITGAKSLAMAFLLFKIMGHFLQTAENEERPPIGGLINIIGFGLIIVGSDFIVNSIEQLFSGIEVDVAQMNNHNTISPAARQLELINEVAENMGALEKIAFYFAVMPNYMGAIALYFVASLLHLIDVAITSMYLLQRVFLIQLFKFIFPLAIAFSTLDKMSDMLYRWIKVYIGLFVLGIAYIAIIKFSVVVYDTLANKIDVGVAEIVLTTEFSKVFLAELGALLVAFAVKIGLMGFVTKEVRSYFN</sequence>
<proteinExistence type="predicted"/>
<dbReference type="Proteomes" id="UP000282297">
    <property type="component" value="Plasmid unnamed"/>
</dbReference>
<keyword evidence="1" id="KW-0812">Transmembrane</keyword>
<dbReference type="RefSeq" id="WP_124785674.1">
    <property type="nucleotide sequence ID" value="NZ_CP034172.1"/>
</dbReference>